<feature type="non-terminal residue" evidence="1">
    <location>
        <position position="1"/>
    </location>
</feature>
<evidence type="ECO:0000313" key="1">
    <source>
        <dbReference type="EMBL" id="CAG8601878.1"/>
    </source>
</evidence>
<comment type="caution">
    <text evidence="1">The sequence shown here is derived from an EMBL/GenBank/DDBJ whole genome shotgun (WGS) entry which is preliminary data.</text>
</comment>
<protein>
    <submittedName>
        <fullName evidence="1">17249_t:CDS:1</fullName>
    </submittedName>
</protein>
<dbReference type="Proteomes" id="UP000789702">
    <property type="component" value="Unassembled WGS sequence"/>
</dbReference>
<reference evidence="1" key="1">
    <citation type="submission" date="2021-06" db="EMBL/GenBank/DDBJ databases">
        <authorList>
            <person name="Kallberg Y."/>
            <person name="Tangrot J."/>
            <person name="Rosling A."/>
        </authorList>
    </citation>
    <scope>NUCLEOTIDE SEQUENCE</scope>
    <source>
        <strain evidence="1">IL203A</strain>
    </source>
</reference>
<dbReference type="EMBL" id="CAJVPU010010080">
    <property type="protein sequence ID" value="CAG8601878.1"/>
    <property type="molecule type" value="Genomic_DNA"/>
</dbReference>
<evidence type="ECO:0000313" key="2">
    <source>
        <dbReference type="Proteomes" id="UP000789702"/>
    </source>
</evidence>
<organism evidence="1 2">
    <name type="scientific">Dentiscutata heterogama</name>
    <dbReference type="NCBI Taxonomy" id="1316150"/>
    <lineage>
        <taxon>Eukaryota</taxon>
        <taxon>Fungi</taxon>
        <taxon>Fungi incertae sedis</taxon>
        <taxon>Mucoromycota</taxon>
        <taxon>Glomeromycotina</taxon>
        <taxon>Glomeromycetes</taxon>
        <taxon>Diversisporales</taxon>
        <taxon>Gigasporaceae</taxon>
        <taxon>Dentiscutata</taxon>
    </lineage>
</organism>
<keyword evidence="2" id="KW-1185">Reference proteome</keyword>
<sequence length="139" mass="16609">YEIVLFDEWYSILDWNDVVKYLNDIPENVEQKGKLFVPFLAKYVFMTSYKLLEEAFNFCRFRSMWHDEIDQHTMELTFHKGFKDDFHNMFWDIKYDEGGTGKGVEKTVLSTILILEEIGDSFSLFSSLIKNKQAEFFEP</sequence>
<name>A0ACA9MNN9_9GLOM</name>
<gene>
    <name evidence="1" type="ORF">DHETER_LOCUS7283</name>
</gene>
<proteinExistence type="predicted"/>
<accession>A0ACA9MNN9</accession>